<dbReference type="OrthoDB" id="2758461at2759"/>
<feature type="compositionally biased region" description="Low complexity" evidence="1">
    <location>
        <begin position="419"/>
        <end position="431"/>
    </location>
</feature>
<reference evidence="3 4" key="1">
    <citation type="journal article" date="2018" name="Biotechnol. Biofuels">
        <title>Integrative visual omics of the white-rot fungus Polyporus brumalis exposes the biotechnological potential of its oxidative enzymes for delignifying raw plant biomass.</title>
        <authorList>
            <person name="Miyauchi S."/>
            <person name="Rancon A."/>
            <person name="Drula E."/>
            <person name="Hage H."/>
            <person name="Chaduli D."/>
            <person name="Favel A."/>
            <person name="Grisel S."/>
            <person name="Henrissat B."/>
            <person name="Herpoel-Gimbert I."/>
            <person name="Ruiz-Duenas F.J."/>
            <person name="Chevret D."/>
            <person name="Hainaut M."/>
            <person name="Lin J."/>
            <person name="Wang M."/>
            <person name="Pangilinan J."/>
            <person name="Lipzen A."/>
            <person name="Lesage-Meessen L."/>
            <person name="Navarro D."/>
            <person name="Riley R."/>
            <person name="Grigoriev I.V."/>
            <person name="Zhou S."/>
            <person name="Raouche S."/>
            <person name="Rosso M.N."/>
        </authorList>
    </citation>
    <scope>NUCLEOTIDE SEQUENCE [LARGE SCALE GENOMIC DNA]</scope>
    <source>
        <strain evidence="3 4">BRFM 1820</strain>
    </source>
</reference>
<feature type="compositionally biased region" description="Basic and acidic residues" evidence="1">
    <location>
        <begin position="253"/>
        <end position="272"/>
    </location>
</feature>
<name>A0A371CPT8_9APHY</name>
<sequence>MPPKTAGHLPLREDKKAPRFKGKHVEEFITSLEHLADVNTVEDKHLPKAVVRYASSRVKSVLEAEVAFEGEDWALAKERLRYIFGSLTRMHKPEPRKLRKFVEESAAGSSVTSLVTLDQYNFEFSRKAGKLVADGAMSERELNDLFHQGLPKKLRTAILKDLADIPTKAEILDTARDHYKAVEAMRRGVGADSSSADSESDSRSSGTPASDSSSDSGGESHGKRRKIRSDRSSKRCTHRSSSTQPKKSSSSQDKSRDRSQSHSDSELEPLYKKDLHREFQAMTQKWFRENGFNATPVAAPSNVIPVPPALNLSVPSVPPLFHNPMGPPQFSAMQGAGSSQYPQRTFTPRVCYVCGKTEGVDLDHLLGTHRCPETARLIQDGLAIFSPVNGRLSYPKGQPLPSTDFMPQGIATFLRDQLRTTTQQQQQQPQQPRRDPPPHQAAVMSVGLCRDGVPVLSYSTEASVSIGHALSLPVTTRSHTRPTTPKSVHWQDSPSSPTEVAPPPPSSSATIAPGTTPPAPANTQKGWRDSQKEKTRTPLSSYDDSISRNRTTGRQSPLRFSSEIQDSVSVASLEDHILGTRVTLTLRECLGMSTSLQKRMAALVKTRRDFGAANPSESAAAHALSHDAPTADPGGPAQHLEAEISFTQGMERLDDLLDRYAASIALADSRHGSELNLASQRLYDPKTMNLDEDGSRWTLRGIGGDPIALLGCALDVPVQLGGCNFDHHFFISTSHYGSHDGILGQPWLSFFAARFEYSRDGATMLKVHPSGITDGPSVAVQMCPPRHPRNADRLVLTAAAANGADDVTTSTPPAQDF</sequence>
<keyword evidence="4" id="KW-1185">Reference proteome</keyword>
<dbReference type="CDD" id="cd00303">
    <property type="entry name" value="retropepsin_like"/>
    <property type="match status" value="1"/>
</dbReference>
<feature type="compositionally biased region" description="Basic and acidic residues" evidence="1">
    <location>
        <begin position="526"/>
        <end position="536"/>
    </location>
</feature>
<feature type="domain" description="DUF4100" evidence="2">
    <location>
        <begin position="390"/>
        <end position="612"/>
    </location>
</feature>
<dbReference type="Proteomes" id="UP000256964">
    <property type="component" value="Unassembled WGS sequence"/>
</dbReference>
<feature type="compositionally biased region" description="Basic residues" evidence="1">
    <location>
        <begin position="222"/>
        <end position="238"/>
    </location>
</feature>
<evidence type="ECO:0000313" key="3">
    <source>
        <dbReference type="EMBL" id="RDX42281.1"/>
    </source>
</evidence>
<feature type="region of interest" description="Disordered" evidence="1">
    <location>
        <begin position="613"/>
        <end position="638"/>
    </location>
</feature>
<feature type="region of interest" description="Disordered" evidence="1">
    <location>
        <begin position="186"/>
        <end position="272"/>
    </location>
</feature>
<feature type="compositionally biased region" description="Low complexity" evidence="1">
    <location>
        <begin position="239"/>
        <end position="252"/>
    </location>
</feature>
<gene>
    <name evidence="3" type="ORF">OH76DRAFT_1488785</name>
</gene>
<dbReference type="Pfam" id="PF13352">
    <property type="entry name" value="DUF4100"/>
    <property type="match status" value="1"/>
</dbReference>
<feature type="compositionally biased region" description="Low complexity" evidence="1">
    <location>
        <begin position="613"/>
        <end position="623"/>
    </location>
</feature>
<feature type="compositionally biased region" description="Polar residues" evidence="1">
    <location>
        <begin position="537"/>
        <end position="559"/>
    </location>
</feature>
<evidence type="ECO:0000313" key="4">
    <source>
        <dbReference type="Proteomes" id="UP000256964"/>
    </source>
</evidence>
<dbReference type="Gene3D" id="2.40.70.10">
    <property type="entry name" value="Acid Proteases"/>
    <property type="match status" value="1"/>
</dbReference>
<dbReference type="InterPro" id="IPR025165">
    <property type="entry name" value="DUF4100"/>
</dbReference>
<evidence type="ECO:0000259" key="2">
    <source>
        <dbReference type="Pfam" id="PF13352"/>
    </source>
</evidence>
<protein>
    <recommendedName>
        <fullName evidence="2">DUF4100 domain-containing protein</fullName>
    </recommendedName>
</protein>
<dbReference type="AlphaFoldDB" id="A0A371CPT8"/>
<accession>A0A371CPT8</accession>
<dbReference type="InterPro" id="IPR021109">
    <property type="entry name" value="Peptidase_aspartic_dom_sf"/>
</dbReference>
<dbReference type="STRING" id="139420.A0A371CPT8"/>
<evidence type="ECO:0000256" key="1">
    <source>
        <dbReference type="SAM" id="MobiDB-lite"/>
    </source>
</evidence>
<feature type="compositionally biased region" description="Polar residues" evidence="1">
    <location>
        <begin position="475"/>
        <end position="492"/>
    </location>
</feature>
<feature type="region of interest" description="Disordered" evidence="1">
    <location>
        <begin position="419"/>
        <end position="441"/>
    </location>
</feature>
<feature type="region of interest" description="Disordered" evidence="1">
    <location>
        <begin position="475"/>
        <end position="559"/>
    </location>
</feature>
<feature type="compositionally biased region" description="Low complexity" evidence="1">
    <location>
        <begin position="192"/>
        <end position="217"/>
    </location>
</feature>
<proteinExistence type="predicted"/>
<organism evidence="3 4">
    <name type="scientific">Lentinus brumalis</name>
    <dbReference type="NCBI Taxonomy" id="2498619"/>
    <lineage>
        <taxon>Eukaryota</taxon>
        <taxon>Fungi</taxon>
        <taxon>Dikarya</taxon>
        <taxon>Basidiomycota</taxon>
        <taxon>Agaricomycotina</taxon>
        <taxon>Agaricomycetes</taxon>
        <taxon>Polyporales</taxon>
        <taxon>Polyporaceae</taxon>
        <taxon>Lentinus</taxon>
    </lineage>
</organism>
<dbReference type="EMBL" id="KZ857488">
    <property type="protein sequence ID" value="RDX42281.1"/>
    <property type="molecule type" value="Genomic_DNA"/>
</dbReference>